<accession>A0ABW8C157</accession>
<evidence type="ECO:0000313" key="2">
    <source>
        <dbReference type="EMBL" id="MFI9099151.1"/>
    </source>
</evidence>
<evidence type="ECO:0000256" key="1">
    <source>
        <dbReference type="SAM" id="Phobius"/>
    </source>
</evidence>
<name>A0ABW8C157_9ACTN</name>
<gene>
    <name evidence="2" type="ORF">ACIGXA_01400</name>
</gene>
<dbReference type="EMBL" id="JBITYG010000001">
    <property type="protein sequence ID" value="MFI9099151.1"/>
    <property type="molecule type" value="Genomic_DNA"/>
</dbReference>
<feature type="transmembrane region" description="Helical" evidence="1">
    <location>
        <begin position="55"/>
        <end position="76"/>
    </location>
</feature>
<keyword evidence="1" id="KW-1133">Transmembrane helix</keyword>
<dbReference type="Proteomes" id="UP001614394">
    <property type="component" value="Unassembled WGS sequence"/>
</dbReference>
<sequence>MATTADEAPGYGSGHGAGDWRWTLFCCLAAAGLLGGALGGTLFELTEYGQYTYLALGPIVGAVLGAVSGGLAGGLLACLPPRWAFAPGTAPSSAAAVVILLELGTVDAFTSEGAVEQFFSGGPGLPMLLVPALAAAGVAHVVARGCRRFGGAFSGTA</sequence>
<reference evidence="2 3" key="1">
    <citation type="submission" date="2024-10" db="EMBL/GenBank/DDBJ databases">
        <title>The Natural Products Discovery Center: Release of the First 8490 Sequenced Strains for Exploring Actinobacteria Biosynthetic Diversity.</title>
        <authorList>
            <person name="Kalkreuter E."/>
            <person name="Kautsar S.A."/>
            <person name="Yang D."/>
            <person name="Bader C.D."/>
            <person name="Teijaro C.N."/>
            <person name="Fluegel L."/>
            <person name="Davis C.M."/>
            <person name="Simpson J.R."/>
            <person name="Lauterbach L."/>
            <person name="Steele A.D."/>
            <person name="Gui C."/>
            <person name="Meng S."/>
            <person name="Li G."/>
            <person name="Viehrig K."/>
            <person name="Ye F."/>
            <person name="Su P."/>
            <person name="Kiefer A.F."/>
            <person name="Nichols A."/>
            <person name="Cepeda A.J."/>
            <person name="Yan W."/>
            <person name="Fan B."/>
            <person name="Jiang Y."/>
            <person name="Adhikari A."/>
            <person name="Zheng C.-J."/>
            <person name="Schuster L."/>
            <person name="Cowan T.M."/>
            <person name="Smanski M.J."/>
            <person name="Chevrette M.G."/>
            <person name="De Carvalho L.P.S."/>
            <person name="Shen B."/>
        </authorList>
    </citation>
    <scope>NUCLEOTIDE SEQUENCE [LARGE SCALE GENOMIC DNA]</scope>
    <source>
        <strain evidence="2 3">NPDC053399</strain>
    </source>
</reference>
<evidence type="ECO:0000313" key="3">
    <source>
        <dbReference type="Proteomes" id="UP001614394"/>
    </source>
</evidence>
<dbReference type="RefSeq" id="WP_399643406.1">
    <property type="nucleotide sequence ID" value="NZ_JBITYG010000001.1"/>
</dbReference>
<feature type="transmembrane region" description="Helical" evidence="1">
    <location>
        <begin position="124"/>
        <end position="143"/>
    </location>
</feature>
<organism evidence="2 3">
    <name type="scientific">Streptomyces fildesensis</name>
    <dbReference type="NCBI Taxonomy" id="375757"/>
    <lineage>
        <taxon>Bacteria</taxon>
        <taxon>Bacillati</taxon>
        <taxon>Actinomycetota</taxon>
        <taxon>Actinomycetes</taxon>
        <taxon>Kitasatosporales</taxon>
        <taxon>Streptomycetaceae</taxon>
        <taxon>Streptomyces</taxon>
    </lineage>
</organism>
<keyword evidence="1" id="KW-0812">Transmembrane</keyword>
<keyword evidence="1" id="KW-0472">Membrane</keyword>
<protein>
    <submittedName>
        <fullName evidence="2">Uncharacterized protein</fullName>
    </submittedName>
</protein>
<feature type="transmembrane region" description="Helical" evidence="1">
    <location>
        <begin position="22"/>
        <end position="43"/>
    </location>
</feature>
<comment type="caution">
    <text evidence="2">The sequence shown here is derived from an EMBL/GenBank/DDBJ whole genome shotgun (WGS) entry which is preliminary data.</text>
</comment>
<keyword evidence="3" id="KW-1185">Reference proteome</keyword>
<feature type="transmembrane region" description="Helical" evidence="1">
    <location>
        <begin position="83"/>
        <end position="104"/>
    </location>
</feature>
<proteinExistence type="predicted"/>